<name>A0A6J5LFW9_9CAUD</name>
<organism evidence="1">
    <name type="scientific">uncultured Caudovirales phage</name>
    <dbReference type="NCBI Taxonomy" id="2100421"/>
    <lineage>
        <taxon>Viruses</taxon>
        <taxon>Duplodnaviria</taxon>
        <taxon>Heunggongvirae</taxon>
        <taxon>Uroviricota</taxon>
        <taxon>Caudoviricetes</taxon>
        <taxon>Peduoviridae</taxon>
        <taxon>Maltschvirus</taxon>
        <taxon>Maltschvirus maltsch</taxon>
    </lineage>
</organism>
<proteinExistence type="predicted"/>
<accession>A0A6J5LFW9</accession>
<protein>
    <submittedName>
        <fullName evidence="1">Uncharacterized protein</fullName>
    </submittedName>
</protein>
<reference evidence="1" key="1">
    <citation type="submission" date="2020-04" db="EMBL/GenBank/DDBJ databases">
        <authorList>
            <person name="Chiriac C."/>
            <person name="Salcher M."/>
            <person name="Ghai R."/>
            <person name="Kavagutti S V."/>
        </authorList>
    </citation>
    <scope>NUCLEOTIDE SEQUENCE</scope>
</reference>
<evidence type="ECO:0000313" key="1">
    <source>
        <dbReference type="EMBL" id="CAB4132163.1"/>
    </source>
</evidence>
<dbReference type="EMBL" id="LR796257">
    <property type="protein sequence ID" value="CAB4132163.1"/>
    <property type="molecule type" value="Genomic_DNA"/>
</dbReference>
<gene>
    <name evidence="1" type="ORF">UFOVP136_60</name>
</gene>
<sequence>MIVHKYFDLPELREYQTWVCANGCGDCRPADKVQERMVETDINSNVINAIYEHYKVSSCCSDDLLLFDYGFEEFVKFKEIER</sequence>